<comment type="subcellular location">
    <subcellularLocation>
        <location evidence="1">Cell membrane</location>
        <topology evidence="1">Multi-pass membrane protein</topology>
    </subcellularLocation>
</comment>
<evidence type="ECO:0000256" key="7">
    <source>
        <dbReference type="ARBA" id="ARBA00023170"/>
    </source>
</evidence>
<evidence type="ECO:0000256" key="6">
    <source>
        <dbReference type="ARBA" id="ARBA00023136"/>
    </source>
</evidence>
<dbReference type="AlphaFoldDB" id="A0ABD3XUS9"/>
<dbReference type="SUPFAM" id="SSF81321">
    <property type="entry name" value="Family A G protein-coupled receptor-like"/>
    <property type="match status" value="1"/>
</dbReference>
<keyword evidence="4 9" id="KW-1133">Transmembrane helix</keyword>
<keyword evidence="7" id="KW-0675">Receptor</keyword>
<evidence type="ECO:0000256" key="3">
    <source>
        <dbReference type="ARBA" id="ARBA00022692"/>
    </source>
</evidence>
<dbReference type="Proteomes" id="UP001634394">
    <property type="component" value="Unassembled WGS sequence"/>
</dbReference>
<keyword evidence="10" id="KW-0732">Signal</keyword>
<comment type="caution">
    <text evidence="12">The sequence shown here is derived from an EMBL/GenBank/DDBJ whole genome shotgun (WGS) entry which is preliminary data.</text>
</comment>
<dbReference type="PANTHER" id="PTHR24249">
    <property type="entry name" value="HISTAMINE RECEPTOR-RELATED G-PROTEIN COUPLED RECEPTOR"/>
    <property type="match status" value="1"/>
</dbReference>
<keyword evidence="8" id="KW-0807">Transducer</keyword>
<dbReference type="CDD" id="cd00637">
    <property type="entry name" value="7tm_classA_rhodopsin-like"/>
    <property type="match status" value="1"/>
</dbReference>
<keyword evidence="6 9" id="KW-0472">Membrane</keyword>
<dbReference type="Pfam" id="PF00001">
    <property type="entry name" value="7tm_1"/>
    <property type="match status" value="1"/>
</dbReference>
<reference evidence="12 13" key="1">
    <citation type="submission" date="2024-11" db="EMBL/GenBank/DDBJ databases">
        <title>Chromosome-level genome assembly of the freshwater bivalve Anodonta woodiana.</title>
        <authorList>
            <person name="Chen X."/>
        </authorList>
    </citation>
    <scope>NUCLEOTIDE SEQUENCE [LARGE SCALE GENOMIC DNA]</scope>
    <source>
        <strain evidence="12">MN2024</strain>
        <tissue evidence="12">Gills</tissue>
    </source>
</reference>
<gene>
    <name evidence="12" type="ORF">ACJMK2_002281</name>
</gene>
<feature type="chain" id="PRO_5044867578" description="G-protein coupled receptors family 1 profile domain-containing protein" evidence="10">
    <location>
        <begin position="22"/>
        <end position="438"/>
    </location>
</feature>
<dbReference type="PANTHER" id="PTHR24249:SF372">
    <property type="entry name" value="G-PROTEIN COUPLED RECEPTORS FAMILY 1 PROFILE DOMAIN-CONTAINING PROTEIN"/>
    <property type="match status" value="1"/>
</dbReference>
<feature type="transmembrane region" description="Helical" evidence="9">
    <location>
        <begin position="354"/>
        <end position="379"/>
    </location>
</feature>
<organism evidence="12 13">
    <name type="scientific">Sinanodonta woodiana</name>
    <name type="common">Chinese pond mussel</name>
    <name type="synonym">Anodonta woodiana</name>
    <dbReference type="NCBI Taxonomy" id="1069815"/>
    <lineage>
        <taxon>Eukaryota</taxon>
        <taxon>Metazoa</taxon>
        <taxon>Spiralia</taxon>
        <taxon>Lophotrochozoa</taxon>
        <taxon>Mollusca</taxon>
        <taxon>Bivalvia</taxon>
        <taxon>Autobranchia</taxon>
        <taxon>Heteroconchia</taxon>
        <taxon>Palaeoheterodonta</taxon>
        <taxon>Unionida</taxon>
        <taxon>Unionoidea</taxon>
        <taxon>Unionidae</taxon>
        <taxon>Unioninae</taxon>
        <taxon>Sinanodonta</taxon>
    </lineage>
</organism>
<dbReference type="PROSITE" id="PS50262">
    <property type="entry name" value="G_PROTEIN_RECEP_F1_2"/>
    <property type="match status" value="1"/>
</dbReference>
<proteinExistence type="predicted"/>
<keyword evidence="2" id="KW-1003">Cell membrane</keyword>
<evidence type="ECO:0000313" key="13">
    <source>
        <dbReference type="Proteomes" id="UP001634394"/>
    </source>
</evidence>
<feature type="transmembrane region" description="Helical" evidence="9">
    <location>
        <begin position="58"/>
        <end position="82"/>
    </location>
</feature>
<name>A0ABD3XUS9_SINWO</name>
<evidence type="ECO:0000256" key="2">
    <source>
        <dbReference type="ARBA" id="ARBA00022475"/>
    </source>
</evidence>
<evidence type="ECO:0000256" key="10">
    <source>
        <dbReference type="SAM" id="SignalP"/>
    </source>
</evidence>
<dbReference type="Gene3D" id="1.20.1070.10">
    <property type="entry name" value="Rhodopsin 7-helix transmembrane proteins"/>
    <property type="match status" value="2"/>
</dbReference>
<accession>A0ABD3XUS9</accession>
<dbReference type="PRINTS" id="PR00237">
    <property type="entry name" value="GPCRRHODOPSN"/>
</dbReference>
<protein>
    <recommendedName>
        <fullName evidence="11">G-protein coupled receptors family 1 profile domain-containing protein</fullName>
    </recommendedName>
</protein>
<evidence type="ECO:0000313" key="12">
    <source>
        <dbReference type="EMBL" id="KAL3889967.1"/>
    </source>
</evidence>
<evidence type="ECO:0000256" key="5">
    <source>
        <dbReference type="ARBA" id="ARBA00023040"/>
    </source>
</evidence>
<feature type="transmembrane region" description="Helical" evidence="9">
    <location>
        <begin position="399"/>
        <end position="418"/>
    </location>
</feature>
<feature type="signal peptide" evidence="10">
    <location>
        <begin position="1"/>
        <end position="21"/>
    </location>
</feature>
<evidence type="ECO:0000259" key="11">
    <source>
        <dbReference type="PROSITE" id="PS50262"/>
    </source>
</evidence>
<evidence type="ECO:0000256" key="8">
    <source>
        <dbReference type="ARBA" id="ARBA00023224"/>
    </source>
</evidence>
<dbReference type="InterPro" id="IPR000276">
    <property type="entry name" value="GPCR_Rhodpsn"/>
</dbReference>
<evidence type="ECO:0000256" key="4">
    <source>
        <dbReference type="ARBA" id="ARBA00022989"/>
    </source>
</evidence>
<dbReference type="GO" id="GO:0005886">
    <property type="term" value="C:plasma membrane"/>
    <property type="evidence" value="ECO:0007669"/>
    <property type="project" value="UniProtKB-SubCell"/>
</dbReference>
<feature type="domain" description="G-protein coupled receptors family 1 profile" evidence="11">
    <location>
        <begin position="1"/>
        <end position="415"/>
    </location>
</feature>
<evidence type="ECO:0000256" key="9">
    <source>
        <dbReference type="SAM" id="Phobius"/>
    </source>
</evidence>
<dbReference type="InterPro" id="IPR017452">
    <property type="entry name" value="GPCR_Rhodpsn_7TM"/>
</dbReference>
<keyword evidence="13" id="KW-1185">Reference proteome</keyword>
<evidence type="ECO:0000256" key="1">
    <source>
        <dbReference type="ARBA" id="ARBA00004651"/>
    </source>
</evidence>
<dbReference type="InterPro" id="IPR050569">
    <property type="entry name" value="TAAR"/>
</dbReference>
<dbReference type="EMBL" id="JBJQND010000001">
    <property type="protein sequence ID" value="KAL3889967.1"/>
    <property type="molecule type" value="Genomic_DNA"/>
</dbReference>
<keyword evidence="3 9" id="KW-0812">Transmembrane</keyword>
<sequence>MTTRGAKCVCVALMCVSLVIASPQVILYGYSSIDIANENVTGVQCFFEDHYVGSTFPILYHGLIMTIFVTTTIILIVLYFKICKTLYMHKRRLSKLRLSKRLRKIQSEQGNTSSQLVNDDNNDVEIIVMLMDYGKENVTSSQRNIDELEVFENKPSNGGTSLYETTSTKPFEKHSTALFTIPFEGHTRQTLTEVGNDQMINEVHMVDNASKKMHTLMRQNTTEIQTKDNFESYQKDIPKYISNSAYYSARKHDTDLYKLTADTIEVHGENMPRLDEIITKMDDRERMSSIDKGINSEEIVDNHLNCCHRTVRTIIQNCFCFNIIPDRDGEKHQMCLSKDQFIRKLLRDKRALKITYMTFTITAVFIVSYFPSIYIMMISLLDMGYWENLSTQQTVFYELLMRSYLINSMVNPIIYGFWDERFRFECWKMIKCVRRRVI</sequence>
<dbReference type="GO" id="GO:0004930">
    <property type="term" value="F:G protein-coupled receptor activity"/>
    <property type="evidence" value="ECO:0007669"/>
    <property type="project" value="UniProtKB-KW"/>
</dbReference>
<keyword evidence="5" id="KW-0297">G-protein coupled receptor</keyword>